<dbReference type="EMBL" id="FOMD01000001">
    <property type="protein sequence ID" value="SFC38007.1"/>
    <property type="molecule type" value="Genomic_DNA"/>
</dbReference>
<name>A0A1I1IP07_9ACTN</name>
<proteinExistence type="predicted"/>
<dbReference type="AlphaFoldDB" id="A0A1I1IP07"/>
<organism evidence="1 2">
    <name type="scientific">Klenkia taihuensis</name>
    <dbReference type="NCBI Taxonomy" id="1225127"/>
    <lineage>
        <taxon>Bacteria</taxon>
        <taxon>Bacillati</taxon>
        <taxon>Actinomycetota</taxon>
        <taxon>Actinomycetes</taxon>
        <taxon>Geodermatophilales</taxon>
        <taxon>Geodermatophilaceae</taxon>
        <taxon>Klenkia</taxon>
    </lineage>
</organism>
<protein>
    <submittedName>
        <fullName evidence="1">Uncharacterized protein</fullName>
    </submittedName>
</protein>
<dbReference type="RefSeq" id="WP_091554917.1">
    <property type="nucleotide sequence ID" value="NZ_BNAC01000003.1"/>
</dbReference>
<dbReference type="Proteomes" id="UP000199022">
    <property type="component" value="Unassembled WGS sequence"/>
</dbReference>
<dbReference type="OrthoDB" id="3692316at2"/>
<evidence type="ECO:0000313" key="1">
    <source>
        <dbReference type="EMBL" id="SFC38007.1"/>
    </source>
</evidence>
<dbReference type="STRING" id="1225127.SAMN05661030_0825"/>
<gene>
    <name evidence="1" type="ORF">SAMN05661030_0825</name>
</gene>
<evidence type="ECO:0000313" key="2">
    <source>
        <dbReference type="Proteomes" id="UP000199022"/>
    </source>
</evidence>
<reference evidence="2" key="1">
    <citation type="submission" date="2016-10" db="EMBL/GenBank/DDBJ databases">
        <authorList>
            <person name="Varghese N."/>
            <person name="Submissions S."/>
        </authorList>
    </citation>
    <scope>NUCLEOTIDE SEQUENCE [LARGE SCALE GENOMIC DNA]</scope>
    <source>
        <strain evidence="2">DSM 45962</strain>
    </source>
</reference>
<keyword evidence="2" id="KW-1185">Reference proteome</keyword>
<accession>A0A1I1IP07</accession>
<sequence length="205" mass="21521">MPPVAQWQGWILPVGHPLGEHHDPAGHGPRRLVVRHGSSAEVLTPEDGRIWSRARADSVSGAGAGRVAERIIGLGARPEEAVPRLVDRGLLVHVDPRDADAARVSATVRARPLGSATGGDPDGSMGYGLPGLPPLTRLAGQDVEVWLLAVLAGDLRSAAEGLERVWAEDLGREPDAGVQRAALRTVWDTVVQMTTAGAGYLDTSA</sequence>